<protein>
    <submittedName>
        <fullName evidence="1">Uncharacterized protein</fullName>
    </submittedName>
</protein>
<proteinExistence type="predicted"/>
<evidence type="ECO:0000313" key="1">
    <source>
        <dbReference type="EMBL" id="KAF9642180.1"/>
    </source>
</evidence>
<name>A0ACB6YYG1_THEGA</name>
<reference evidence="1" key="2">
    <citation type="journal article" date="2020" name="Nat. Commun.">
        <title>Large-scale genome sequencing of mycorrhizal fungi provides insights into the early evolution of symbiotic traits.</title>
        <authorList>
            <person name="Miyauchi S."/>
            <person name="Kiss E."/>
            <person name="Kuo A."/>
            <person name="Drula E."/>
            <person name="Kohler A."/>
            <person name="Sanchez-Garcia M."/>
            <person name="Morin E."/>
            <person name="Andreopoulos B."/>
            <person name="Barry K.W."/>
            <person name="Bonito G."/>
            <person name="Buee M."/>
            <person name="Carver A."/>
            <person name="Chen C."/>
            <person name="Cichocki N."/>
            <person name="Clum A."/>
            <person name="Culley D."/>
            <person name="Crous P.W."/>
            <person name="Fauchery L."/>
            <person name="Girlanda M."/>
            <person name="Hayes R.D."/>
            <person name="Keri Z."/>
            <person name="LaButti K."/>
            <person name="Lipzen A."/>
            <person name="Lombard V."/>
            <person name="Magnuson J."/>
            <person name="Maillard F."/>
            <person name="Murat C."/>
            <person name="Nolan M."/>
            <person name="Ohm R.A."/>
            <person name="Pangilinan J."/>
            <person name="Pereira M.F."/>
            <person name="Perotto S."/>
            <person name="Peter M."/>
            <person name="Pfister S."/>
            <person name="Riley R."/>
            <person name="Sitrit Y."/>
            <person name="Stielow J.B."/>
            <person name="Szollosi G."/>
            <person name="Zifcakova L."/>
            <person name="Stursova M."/>
            <person name="Spatafora J.W."/>
            <person name="Tedersoo L."/>
            <person name="Vaario L.M."/>
            <person name="Yamada A."/>
            <person name="Yan M."/>
            <person name="Wang P."/>
            <person name="Xu J."/>
            <person name="Bruns T."/>
            <person name="Baldrian P."/>
            <person name="Vilgalys R."/>
            <person name="Dunand C."/>
            <person name="Henrissat B."/>
            <person name="Grigoriev I.V."/>
            <person name="Hibbett D."/>
            <person name="Nagy L.G."/>
            <person name="Martin F.M."/>
        </authorList>
    </citation>
    <scope>NUCLEOTIDE SEQUENCE</scope>
    <source>
        <strain evidence="1">P2</strain>
    </source>
</reference>
<gene>
    <name evidence="1" type="ORF">BDM02DRAFT_2511201</name>
</gene>
<organism evidence="1 2">
    <name type="scientific">Thelephora ganbajun</name>
    <name type="common">Ganba fungus</name>
    <dbReference type="NCBI Taxonomy" id="370292"/>
    <lineage>
        <taxon>Eukaryota</taxon>
        <taxon>Fungi</taxon>
        <taxon>Dikarya</taxon>
        <taxon>Basidiomycota</taxon>
        <taxon>Agaricomycotina</taxon>
        <taxon>Agaricomycetes</taxon>
        <taxon>Thelephorales</taxon>
        <taxon>Thelephoraceae</taxon>
        <taxon>Thelephora</taxon>
    </lineage>
</organism>
<dbReference type="EMBL" id="MU118629">
    <property type="protein sequence ID" value="KAF9642180.1"/>
    <property type="molecule type" value="Genomic_DNA"/>
</dbReference>
<dbReference type="Proteomes" id="UP000886501">
    <property type="component" value="Unassembled WGS sequence"/>
</dbReference>
<comment type="caution">
    <text evidence="1">The sequence shown here is derived from an EMBL/GenBank/DDBJ whole genome shotgun (WGS) entry which is preliminary data.</text>
</comment>
<sequence length="65" mass="7434">MIFCPIFFFDESMYRKPSPSGRLSTSSHVWSHWKNASVHAQVTWRSKGAGRKSNGMSLFPLQNLC</sequence>
<reference evidence="1" key="1">
    <citation type="submission" date="2019-10" db="EMBL/GenBank/DDBJ databases">
        <authorList>
            <consortium name="DOE Joint Genome Institute"/>
            <person name="Kuo A."/>
            <person name="Miyauchi S."/>
            <person name="Kiss E."/>
            <person name="Drula E."/>
            <person name="Kohler A."/>
            <person name="Sanchez-Garcia M."/>
            <person name="Andreopoulos B."/>
            <person name="Barry K.W."/>
            <person name="Bonito G."/>
            <person name="Buee M."/>
            <person name="Carver A."/>
            <person name="Chen C."/>
            <person name="Cichocki N."/>
            <person name="Clum A."/>
            <person name="Culley D."/>
            <person name="Crous P.W."/>
            <person name="Fauchery L."/>
            <person name="Girlanda M."/>
            <person name="Hayes R."/>
            <person name="Keri Z."/>
            <person name="Labutti K."/>
            <person name="Lipzen A."/>
            <person name="Lombard V."/>
            <person name="Magnuson J."/>
            <person name="Maillard F."/>
            <person name="Morin E."/>
            <person name="Murat C."/>
            <person name="Nolan M."/>
            <person name="Ohm R."/>
            <person name="Pangilinan J."/>
            <person name="Pereira M."/>
            <person name="Perotto S."/>
            <person name="Peter M."/>
            <person name="Riley R."/>
            <person name="Sitrit Y."/>
            <person name="Stielow B."/>
            <person name="Szollosi G."/>
            <person name="Zifcakova L."/>
            <person name="Stursova M."/>
            <person name="Spatafora J.W."/>
            <person name="Tedersoo L."/>
            <person name="Vaario L.-M."/>
            <person name="Yamada A."/>
            <person name="Yan M."/>
            <person name="Wang P."/>
            <person name="Xu J."/>
            <person name="Bruns T."/>
            <person name="Baldrian P."/>
            <person name="Vilgalys R."/>
            <person name="Henrissat B."/>
            <person name="Grigoriev I.V."/>
            <person name="Hibbett D."/>
            <person name="Nagy L.G."/>
            <person name="Martin F.M."/>
        </authorList>
    </citation>
    <scope>NUCLEOTIDE SEQUENCE</scope>
    <source>
        <strain evidence="1">P2</strain>
    </source>
</reference>
<accession>A0ACB6YYG1</accession>
<keyword evidence="2" id="KW-1185">Reference proteome</keyword>
<evidence type="ECO:0000313" key="2">
    <source>
        <dbReference type="Proteomes" id="UP000886501"/>
    </source>
</evidence>